<dbReference type="InterPro" id="IPR026891">
    <property type="entry name" value="Fn3-like"/>
</dbReference>
<dbReference type="InterPro" id="IPR036881">
    <property type="entry name" value="Glyco_hydro_3_C_sf"/>
</dbReference>
<comment type="caution">
    <text evidence="4">The sequence shown here is derived from an EMBL/GenBank/DDBJ whole genome shotgun (WGS) entry which is preliminary data.</text>
</comment>
<dbReference type="InterPro" id="IPR002772">
    <property type="entry name" value="Glyco_hydro_3_C"/>
</dbReference>
<dbReference type="GO" id="GO:0004553">
    <property type="term" value="F:hydrolase activity, hydrolyzing O-glycosyl compounds"/>
    <property type="evidence" value="ECO:0007669"/>
    <property type="project" value="InterPro"/>
</dbReference>
<dbReference type="EMBL" id="WWCW01000072">
    <property type="protein sequence ID" value="MYM89346.1"/>
    <property type="molecule type" value="Genomic_DNA"/>
</dbReference>
<dbReference type="InterPro" id="IPR036962">
    <property type="entry name" value="Glyco_hydro_3_N_sf"/>
</dbReference>
<dbReference type="Pfam" id="PF14310">
    <property type="entry name" value="Fn3-like"/>
    <property type="match status" value="1"/>
</dbReference>
<dbReference type="InterPro" id="IPR013783">
    <property type="entry name" value="Ig-like_fold"/>
</dbReference>
<evidence type="ECO:0000256" key="2">
    <source>
        <dbReference type="ARBA" id="ARBA00022801"/>
    </source>
</evidence>
<reference evidence="4 5" key="1">
    <citation type="submission" date="2020-01" db="EMBL/GenBank/DDBJ databases">
        <title>Novel species isolated from a subtropical stream in China.</title>
        <authorList>
            <person name="Lu H."/>
        </authorList>
    </citation>
    <scope>NUCLEOTIDE SEQUENCE [LARGE SCALE GENOMIC DNA]</scope>
    <source>
        <strain evidence="4 5">FT82W</strain>
    </source>
</reference>
<dbReference type="SUPFAM" id="SSF51445">
    <property type="entry name" value="(Trans)glycosidases"/>
    <property type="match status" value="1"/>
</dbReference>
<dbReference type="Pfam" id="PF01915">
    <property type="entry name" value="Glyco_hydro_3_C"/>
    <property type="match status" value="1"/>
</dbReference>
<gene>
    <name evidence="4" type="ORF">GTP91_19485</name>
</gene>
<dbReference type="InterPro" id="IPR017853">
    <property type="entry name" value="GH"/>
</dbReference>
<dbReference type="Gene3D" id="3.20.20.300">
    <property type="entry name" value="Glycoside hydrolase, family 3, N-terminal domain"/>
    <property type="match status" value="2"/>
</dbReference>
<dbReference type="Gene3D" id="2.60.40.10">
    <property type="entry name" value="Immunoglobulins"/>
    <property type="match status" value="1"/>
</dbReference>
<sequence length="905" mass="97426">MPLLLSFLAALPAGAQPAAVRDDARVLRLLGQMTLEEKISMVRGAQEAAATDQGQAGYLAGVPRLGIPPMRLADGPPGILTRLPSAAPTATMGLAATFSRDAARQNGMVIGMEARRLGIDVALEPFINVLRDISFGRGWNTYGEDPLLTGVMGAAQVHGIQGQGVMAQAKHFLGYDMTGYKSVLDPQTLHEVYLAPFAAVVDAGVSSIMCSYNLINGQFACGNKTLLDDILRGELGFKGFVTSDWAAAHKPEDINAGLDMEMPGLMPKGSPWLTITRSYFDGSPAPVEPLETSLTVLSKVFERSMPEEKQTATMTTGSSRGLVMHGQFPDNPAPENMAVALKKGTVDIRAIDRAVTRILGEMERFGYLDGKTHQPTGLAPDPRIAATIRKTSEQAAVLLKNDGGALPLKDADFADLALIGPGAGQVVALGINAEHSLGLLDQQHSVEQVLRERKAGKPGVRIRYAVGNDMTGVPVPAAQWRDSTGAGLDRYSDSGKTGRDAMLDFTVKAGNALPAGSLPRWKGVLQLPTSGDYGIYLQVLGANASLSIDGKEISHTSSLTGARHGDTVQPGQDNLLPTTDGLNNVRREVALTAGEHTIEVSTSDDTSRAPVQVRLAWVTPEAREANFREAVELGKKAGKVVIFAWARNKPLFELAGDQNAMIEQISAANPNTVVVLNTSLPVDMPWLPKVPAVLNMWWPGDQGGEATANVLQGLVSPAGRLPFTWARRLQDYPATDPRFPERGLRKDGEAVYSEGLDVGYRWFDRQQLSPLFAFGHGLSYSQFSYAGLKTKRRNDGGLDVSFRVTNTGKVLSDEVPQVYLGAPQVLPQDGKFALRALAGFDRLTLRPKESRQVVIRVPARQLQYWSEPSKGWRIATGAREVLVGRSALDLPLHQRINVEDKGALR</sequence>
<dbReference type="PRINTS" id="PR00133">
    <property type="entry name" value="GLHYDRLASE3"/>
</dbReference>
<evidence type="ECO:0000313" key="5">
    <source>
        <dbReference type="Proteomes" id="UP000470302"/>
    </source>
</evidence>
<dbReference type="GO" id="GO:0005975">
    <property type="term" value="P:carbohydrate metabolic process"/>
    <property type="evidence" value="ECO:0007669"/>
    <property type="project" value="InterPro"/>
</dbReference>
<dbReference type="Gene3D" id="2.60.120.260">
    <property type="entry name" value="Galactose-binding domain-like"/>
    <property type="match status" value="1"/>
</dbReference>
<dbReference type="PANTHER" id="PTHR42715">
    <property type="entry name" value="BETA-GLUCOSIDASE"/>
    <property type="match status" value="1"/>
</dbReference>
<evidence type="ECO:0000313" key="4">
    <source>
        <dbReference type="EMBL" id="MYM89346.1"/>
    </source>
</evidence>
<protein>
    <submittedName>
        <fullName evidence="4">Beta-glucosidase</fullName>
    </submittedName>
</protein>
<dbReference type="InterPro" id="IPR050288">
    <property type="entry name" value="Cellulose_deg_GH3"/>
</dbReference>
<dbReference type="Gene3D" id="3.40.50.1700">
    <property type="entry name" value="Glycoside hydrolase family 3 C-terminal domain"/>
    <property type="match status" value="1"/>
</dbReference>
<evidence type="ECO:0000256" key="1">
    <source>
        <dbReference type="ARBA" id="ARBA00005336"/>
    </source>
</evidence>
<dbReference type="SUPFAM" id="SSF52279">
    <property type="entry name" value="Beta-D-glucan exohydrolase, C-terminal domain"/>
    <property type="match status" value="1"/>
</dbReference>
<dbReference type="Proteomes" id="UP000470302">
    <property type="component" value="Unassembled WGS sequence"/>
</dbReference>
<feature type="domain" description="PA14" evidence="3">
    <location>
        <begin position="455"/>
        <end position="631"/>
    </location>
</feature>
<dbReference type="AlphaFoldDB" id="A0A845G866"/>
<comment type="similarity">
    <text evidence="1">Belongs to the glycosyl hydrolase 3 family.</text>
</comment>
<accession>A0A845G866</accession>
<dbReference type="InterPro" id="IPR001764">
    <property type="entry name" value="Glyco_hydro_3_N"/>
</dbReference>
<dbReference type="Pfam" id="PF00933">
    <property type="entry name" value="Glyco_hydro_3"/>
    <property type="match status" value="1"/>
</dbReference>
<dbReference type="PANTHER" id="PTHR42715:SF10">
    <property type="entry name" value="BETA-GLUCOSIDASE"/>
    <property type="match status" value="1"/>
</dbReference>
<organism evidence="4 5">
    <name type="scientific">Duganella vulcania</name>
    <dbReference type="NCBI Taxonomy" id="2692166"/>
    <lineage>
        <taxon>Bacteria</taxon>
        <taxon>Pseudomonadati</taxon>
        <taxon>Pseudomonadota</taxon>
        <taxon>Betaproteobacteria</taxon>
        <taxon>Burkholderiales</taxon>
        <taxon>Oxalobacteraceae</taxon>
        <taxon>Telluria group</taxon>
        <taxon>Duganella</taxon>
    </lineage>
</organism>
<proteinExistence type="inferred from homology"/>
<keyword evidence="2" id="KW-0378">Hydrolase</keyword>
<dbReference type="SMART" id="SM01217">
    <property type="entry name" value="Fn3_like"/>
    <property type="match status" value="1"/>
</dbReference>
<dbReference type="InterPro" id="IPR037524">
    <property type="entry name" value="PA14/GLEYA"/>
</dbReference>
<evidence type="ECO:0000259" key="3">
    <source>
        <dbReference type="PROSITE" id="PS51820"/>
    </source>
</evidence>
<dbReference type="PROSITE" id="PS51820">
    <property type="entry name" value="PA14"/>
    <property type="match status" value="1"/>
</dbReference>
<name>A0A845G866_9BURK</name>